<organism evidence="4 5">
    <name type="scientific">Stella humosa</name>
    <dbReference type="NCBI Taxonomy" id="94"/>
    <lineage>
        <taxon>Bacteria</taxon>
        <taxon>Pseudomonadati</taxon>
        <taxon>Pseudomonadota</taxon>
        <taxon>Alphaproteobacteria</taxon>
        <taxon>Rhodospirillales</taxon>
        <taxon>Stellaceae</taxon>
        <taxon>Stella</taxon>
    </lineage>
</organism>
<dbReference type="Pfam" id="PF22725">
    <property type="entry name" value="GFO_IDH_MocA_C3"/>
    <property type="match status" value="1"/>
</dbReference>
<dbReference type="RefSeq" id="WP_123693998.1">
    <property type="nucleotide sequence ID" value="NZ_AP019700.1"/>
</dbReference>
<dbReference type="InterPro" id="IPR050463">
    <property type="entry name" value="Gfo/Idh/MocA_oxidrdct_glycsds"/>
</dbReference>
<dbReference type="Proteomes" id="UP000278222">
    <property type="component" value="Unassembled WGS sequence"/>
</dbReference>
<feature type="domain" description="GFO/IDH/MocA-like oxidoreductase" evidence="3">
    <location>
        <begin position="129"/>
        <end position="249"/>
    </location>
</feature>
<dbReference type="SUPFAM" id="SSF55347">
    <property type="entry name" value="Glyceraldehyde-3-phosphate dehydrogenase-like, C-terminal domain"/>
    <property type="match status" value="1"/>
</dbReference>
<dbReference type="AlphaFoldDB" id="A0A3N1KMX7"/>
<dbReference type="GO" id="GO:0016491">
    <property type="term" value="F:oxidoreductase activity"/>
    <property type="evidence" value="ECO:0007669"/>
    <property type="project" value="UniProtKB-KW"/>
</dbReference>
<proteinExistence type="predicted"/>
<sequence>MVNAAVVGLGRWGQVLVNAAKGSDKIRFVAGCTGTPAKAVDFARSSGFDLLPDYAAVLADPRVEAVVLATPHTQHVEQVKAAAAVGKHVFCDKPFTLTKASAADAVAACSAAGVKLAVGHNRRFLPGYVELGQLIAGGDLGQVLQVEGAVTGSGAFSYAPDGWRAKPTESPAGGMTALGIHMVDALIGLLGPVKAVTALSWRRAIEIPIDDTTAMLLHFASGAAGTLVTSPATGQAWRIQVYGTKGTAEMRGETQLIVSRIGAKPEVREYAPVNKERAELEAFADMVAHGAAYPVTDADAINGVSVLEQVELSARAGRWLDVP</sequence>
<dbReference type="InterPro" id="IPR036291">
    <property type="entry name" value="NAD(P)-bd_dom_sf"/>
</dbReference>
<feature type="domain" description="Gfo/Idh/MocA-like oxidoreductase N-terminal" evidence="2">
    <location>
        <begin position="3"/>
        <end position="120"/>
    </location>
</feature>
<reference evidence="4 5" key="1">
    <citation type="submission" date="2018-11" db="EMBL/GenBank/DDBJ databases">
        <title>Genomic Encyclopedia of Type Strains, Phase IV (KMG-IV): sequencing the most valuable type-strain genomes for metagenomic binning, comparative biology and taxonomic classification.</title>
        <authorList>
            <person name="Goeker M."/>
        </authorList>
    </citation>
    <scope>NUCLEOTIDE SEQUENCE [LARGE SCALE GENOMIC DNA]</scope>
    <source>
        <strain evidence="4 5">DSM 5900</strain>
    </source>
</reference>
<evidence type="ECO:0000313" key="4">
    <source>
        <dbReference type="EMBL" id="ROP83063.1"/>
    </source>
</evidence>
<evidence type="ECO:0000313" key="5">
    <source>
        <dbReference type="Proteomes" id="UP000278222"/>
    </source>
</evidence>
<comment type="caution">
    <text evidence="4">The sequence shown here is derived from an EMBL/GenBank/DDBJ whole genome shotgun (WGS) entry which is preliminary data.</text>
</comment>
<dbReference type="Gene3D" id="3.40.50.720">
    <property type="entry name" value="NAD(P)-binding Rossmann-like Domain"/>
    <property type="match status" value="1"/>
</dbReference>
<dbReference type="Gene3D" id="3.30.360.10">
    <property type="entry name" value="Dihydrodipicolinate Reductase, domain 2"/>
    <property type="match status" value="1"/>
</dbReference>
<evidence type="ECO:0000256" key="1">
    <source>
        <dbReference type="ARBA" id="ARBA00023002"/>
    </source>
</evidence>
<accession>A0A3N1KMX7</accession>
<keyword evidence="5" id="KW-1185">Reference proteome</keyword>
<dbReference type="PANTHER" id="PTHR43818:SF11">
    <property type="entry name" value="BCDNA.GH03377"/>
    <property type="match status" value="1"/>
</dbReference>
<dbReference type="SUPFAM" id="SSF51735">
    <property type="entry name" value="NAD(P)-binding Rossmann-fold domains"/>
    <property type="match status" value="1"/>
</dbReference>
<dbReference type="EMBL" id="RJKX01000017">
    <property type="protein sequence ID" value="ROP83063.1"/>
    <property type="molecule type" value="Genomic_DNA"/>
</dbReference>
<dbReference type="GO" id="GO:0000166">
    <property type="term" value="F:nucleotide binding"/>
    <property type="evidence" value="ECO:0007669"/>
    <property type="project" value="InterPro"/>
</dbReference>
<dbReference type="PANTHER" id="PTHR43818">
    <property type="entry name" value="BCDNA.GH03377"/>
    <property type="match status" value="1"/>
</dbReference>
<keyword evidence="1" id="KW-0560">Oxidoreductase</keyword>
<evidence type="ECO:0000259" key="3">
    <source>
        <dbReference type="Pfam" id="PF22725"/>
    </source>
</evidence>
<evidence type="ECO:0000259" key="2">
    <source>
        <dbReference type="Pfam" id="PF01408"/>
    </source>
</evidence>
<dbReference type="InterPro" id="IPR055170">
    <property type="entry name" value="GFO_IDH_MocA-like_dom"/>
</dbReference>
<dbReference type="InterPro" id="IPR000683">
    <property type="entry name" value="Gfo/Idh/MocA-like_OxRdtase_N"/>
</dbReference>
<name>A0A3N1KMX7_9PROT</name>
<gene>
    <name evidence="4" type="ORF">EDC65_4591</name>
</gene>
<protein>
    <submittedName>
        <fullName evidence="4">Putative dehydrogenase</fullName>
    </submittedName>
</protein>
<dbReference type="Pfam" id="PF01408">
    <property type="entry name" value="GFO_IDH_MocA"/>
    <property type="match status" value="1"/>
</dbReference>
<dbReference type="OrthoDB" id="9792935at2"/>